<dbReference type="InterPro" id="IPR009430">
    <property type="entry name" value="GvpL/GvpF"/>
</dbReference>
<dbReference type="GO" id="GO:0031412">
    <property type="term" value="P:gas vesicle organization"/>
    <property type="evidence" value="ECO:0007669"/>
    <property type="project" value="InterPro"/>
</dbReference>
<comment type="similarity">
    <text evidence="3">Belongs to the gas vesicle GvpF/GvpL family.</text>
</comment>
<organism evidence="5">
    <name type="scientific">Trichodesmium erythraeum (strain IMS101)</name>
    <dbReference type="NCBI Taxonomy" id="203124"/>
    <lineage>
        <taxon>Bacteria</taxon>
        <taxon>Bacillati</taxon>
        <taxon>Cyanobacteriota</taxon>
        <taxon>Cyanophyceae</taxon>
        <taxon>Oscillatoriophycideae</taxon>
        <taxon>Oscillatoriales</taxon>
        <taxon>Microcoleaceae</taxon>
        <taxon>Trichodesmium</taxon>
    </lineage>
</organism>
<dbReference type="PANTHER" id="PTHR36852:SF1">
    <property type="entry name" value="PROTEIN GVPL 2"/>
    <property type="match status" value="1"/>
</dbReference>
<accession>Q112L5</accession>
<dbReference type="EMBL" id="CP000393">
    <property type="protein sequence ID" value="ABG51559.1"/>
    <property type="molecule type" value="Genomic_DNA"/>
</dbReference>
<dbReference type="HOGENOM" id="CLU_065736_3_0_3"/>
<evidence type="ECO:0000256" key="3">
    <source>
        <dbReference type="ARBA" id="ARBA00035643"/>
    </source>
</evidence>
<comment type="subcellular location">
    <subcellularLocation>
        <location evidence="2">Gas vesicle</location>
    </subcellularLocation>
</comment>
<evidence type="ECO:0000256" key="4">
    <source>
        <dbReference type="SAM" id="MobiDB-lite"/>
    </source>
</evidence>
<evidence type="ECO:0000256" key="1">
    <source>
        <dbReference type="ARBA" id="ARBA00022987"/>
    </source>
</evidence>
<dbReference type="eggNOG" id="COG0154">
    <property type="taxonomic scope" value="Bacteria"/>
</dbReference>
<dbReference type="KEGG" id="ter:Tery_2339"/>
<dbReference type="RefSeq" id="WP_011611926.1">
    <property type="nucleotide sequence ID" value="NC_008312.1"/>
</dbReference>
<name>Q112L5_TRIEI</name>
<gene>
    <name evidence="5" type="ordered locus">Tery_2339</name>
</gene>
<dbReference type="AlphaFoldDB" id="Q112L5"/>
<dbReference type="Pfam" id="PF06386">
    <property type="entry name" value="GvpL_GvpF"/>
    <property type="match status" value="1"/>
</dbReference>
<keyword evidence="1" id="KW-0304">Gas vesicle</keyword>
<dbReference type="PANTHER" id="PTHR36852">
    <property type="entry name" value="PROTEIN GVPL 2"/>
    <property type="match status" value="1"/>
</dbReference>
<evidence type="ECO:0000313" key="5">
    <source>
        <dbReference type="EMBL" id="ABG51559.1"/>
    </source>
</evidence>
<dbReference type="GO" id="GO:0031411">
    <property type="term" value="C:gas vesicle"/>
    <property type="evidence" value="ECO:0007669"/>
    <property type="project" value="UniProtKB-SubCell"/>
</dbReference>
<reference evidence="5" key="1">
    <citation type="submission" date="2006-06" db="EMBL/GenBank/DDBJ databases">
        <title>Complete sequence of Trichodesmium erythraeum IMS101.</title>
        <authorList>
            <consortium name="US DOE Joint Genome Institute"/>
            <person name="Copeland A."/>
            <person name="Lucas S."/>
            <person name="Lapidus A."/>
            <person name="Barry K."/>
            <person name="Detter J.C."/>
            <person name="Glavina del Rio T."/>
            <person name="Hammon N."/>
            <person name="Israni S."/>
            <person name="Dalin E."/>
            <person name="Tice H."/>
            <person name="Pitluck S."/>
            <person name="Kiss H."/>
            <person name="Munk A.C."/>
            <person name="Brettin T."/>
            <person name="Bruce D."/>
            <person name="Han C."/>
            <person name="Tapia R."/>
            <person name="Gilna P."/>
            <person name="Schmutz J."/>
            <person name="Larimer F."/>
            <person name="Land M."/>
            <person name="Hauser L."/>
            <person name="Kyrpides N."/>
            <person name="Kim E."/>
            <person name="Richardson P."/>
        </authorList>
    </citation>
    <scope>NUCLEOTIDE SEQUENCE [LARGE SCALE GENOMIC DNA]</scope>
    <source>
        <strain evidence="5">IMS101</strain>
    </source>
</reference>
<dbReference type="STRING" id="203124.Tery_2339"/>
<feature type="region of interest" description="Disordered" evidence="4">
    <location>
        <begin position="15"/>
        <end position="36"/>
    </location>
</feature>
<sequence length="266" mass="31300">MEFGFYVYGLIQEKGKMDESKDESKNGLKGSNESKDELKGLDKEDVKIQDVDEFAVLYSIAKKERYLASRRNLITHEKVLESAMEAGYRNLLPMQFGLVVSEWEKFSQDFTKPCEQQIHDLFTKLKNNREVGIKIYWEPDAELEKLLENDKDLKEERDSLKDKKLTMDQVIDIGQKIEQGMNERKQNIIEIFQETLNKMAIEVIENEVQTEKMIYNAAYLIPWDQEEDFGEKVETIDSKLCERGNFTIRYNSFTAPYNFARIRQQD</sequence>
<evidence type="ECO:0000256" key="2">
    <source>
        <dbReference type="ARBA" id="ARBA00035108"/>
    </source>
</evidence>
<proteinExistence type="inferred from homology"/>
<protein>
    <submittedName>
        <fullName evidence="5">Gas vesicle synthesis GvpLGvpF</fullName>
    </submittedName>
</protein>
<dbReference type="OrthoDB" id="480367at2"/>